<dbReference type="SMART" id="SM00724">
    <property type="entry name" value="TLC"/>
    <property type="match status" value="1"/>
</dbReference>
<keyword evidence="6 11" id="KW-1133">Transmembrane helix</keyword>
<evidence type="ECO:0000256" key="3">
    <source>
        <dbReference type="ARBA" id="ARBA00022679"/>
    </source>
</evidence>
<evidence type="ECO:0000256" key="9">
    <source>
        <dbReference type="PROSITE-ProRule" id="PRU00205"/>
    </source>
</evidence>
<name>A0ABR1QCZ4_9PEZI</name>
<proteinExistence type="inferred from homology"/>
<evidence type="ECO:0000259" key="12">
    <source>
        <dbReference type="PROSITE" id="PS50922"/>
    </source>
</evidence>
<keyword evidence="7 9" id="KW-0472">Membrane</keyword>
<feature type="transmembrane region" description="Helical" evidence="11">
    <location>
        <begin position="282"/>
        <end position="308"/>
    </location>
</feature>
<feature type="compositionally biased region" description="Acidic residues" evidence="10">
    <location>
        <begin position="421"/>
        <end position="431"/>
    </location>
</feature>
<dbReference type="PANTHER" id="PTHR12560:SF11">
    <property type="entry name" value="CERAMIDE SYNTHASE LAC1-RELATED"/>
    <property type="match status" value="1"/>
</dbReference>
<feature type="transmembrane region" description="Helical" evidence="11">
    <location>
        <begin position="208"/>
        <end position="230"/>
    </location>
</feature>
<comment type="subcellular location">
    <subcellularLocation>
        <location evidence="1">Endoplasmic reticulum membrane</location>
        <topology evidence="1">Multi-pass membrane protein</topology>
    </subcellularLocation>
</comment>
<dbReference type="InterPro" id="IPR006634">
    <property type="entry name" value="TLC-dom"/>
</dbReference>
<dbReference type="Pfam" id="PF03798">
    <property type="entry name" value="TRAM_LAG1_CLN8"/>
    <property type="match status" value="1"/>
</dbReference>
<feature type="region of interest" description="Disordered" evidence="10">
    <location>
        <begin position="1"/>
        <end position="71"/>
    </location>
</feature>
<evidence type="ECO:0000256" key="8">
    <source>
        <dbReference type="ARBA" id="ARBA00023180"/>
    </source>
</evidence>
<dbReference type="InterPro" id="IPR016439">
    <property type="entry name" value="Lag1/Lac1-like"/>
</dbReference>
<keyword evidence="4 9" id="KW-0812">Transmembrane</keyword>
<feature type="transmembrane region" description="Helical" evidence="11">
    <location>
        <begin position="250"/>
        <end position="270"/>
    </location>
</feature>
<dbReference type="RefSeq" id="XP_066699800.1">
    <property type="nucleotide sequence ID" value="XM_066843688.1"/>
</dbReference>
<feature type="compositionally biased region" description="Polar residues" evidence="10">
    <location>
        <begin position="10"/>
        <end position="24"/>
    </location>
</feature>
<accession>A0ABR1QCZ4</accession>
<dbReference type="GeneID" id="92076750"/>
<comment type="caution">
    <text evidence="13">The sequence shown here is derived from an EMBL/GenBank/DDBJ whole genome shotgun (WGS) entry which is preliminary data.</text>
</comment>
<feature type="domain" description="TLC" evidence="12">
    <location>
        <begin position="196"/>
        <end position="412"/>
    </location>
</feature>
<sequence length="474" mass="52911">MAGAEPFPAFNSSADQPYTASNDNNARRRRKSSALGQDIRAGDTGAPSLATGLAGNPSPPSSSSSSSSSSALFNENADKAASAAGTKKFSKRRKARTLVRRCKHYALKHTWAGPLALLLAFLLAYAVNPTESNPAARFIFLSYKLPLEADAEPDTPPQYAKGLWDIAFVTFYAIVLSFTRESCCALARYCGLHSKGKQHRFMEQMYTAIYFGVLGPVGMYVMSRTPVWYFNTRGMYENFPHKTHEAVFKFYYLFQAAYWAQQAIVLLLGLEKRRKDFKELVGHHIVSLALIALSYRFHFTYMGLAVYITHDISDFFLATSKTMNYLDSIFMGPYFALFMGMWIYLRHYLNLKILFSLFTEFRTVGPYEMDWEAGQFKCLLSNVITGTLLASLQALNLFWLFFIIRIAYRFAFAGVAKDDRSDGDDSEEEEPASLKEKDEATPLLDDGNGAANGAPKARANGSGASPNNKKKASR</sequence>
<evidence type="ECO:0000256" key="4">
    <source>
        <dbReference type="ARBA" id="ARBA00022692"/>
    </source>
</evidence>
<feature type="compositionally biased region" description="Low complexity" evidence="10">
    <location>
        <begin position="61"/>
        <end position="70"/>
    </location>
</feature>
<keyword evidence="14" id="KW-1185">Reference proteome</keyword>
<keyword evidence="5" id="KW-0256">Endoplasmic reticulum</keyword>
<dbReference type="EMBL" id="JAQQWE010000005">
    <property type="protein sequence ID" value="KAK7951738.1"/>
    <property type="molecule type" value="Genomic_DNA"/>
</dbReference>
<feature type="transmembrane region" description="Helical" evidence="11">
    <location>
        <begin position="166"/>
        <end position="187"/>
    </location>
</feature>
<dbReference type="Proteomes" id="UP001391051">
    <property type="component" value="Unassembled WGS sequence"/>
</dbReference>
<feature type="transmembrane region" description="Helical" evidence="11">
    <location>
        <begin position="328"/>
        <end position="345"/>
    </location>
</feature>
<keyword evidence="8" id="KW-0325">Glycoprotein</keyword>
<reference evidence="13 14" key="1">
    <citation type="submission" date="2023-01" db="EMBL/GenBank/DDBJ databases">
        <title>Analysis of 21 Apiospora genomes using comparative genomics revels a genus with tremendous synthesis potential of carbohydrate active enzymes and secondary metabolites.</title>
        <authorList>
            <person name="Sorensen T."/>
        </authorList>
    </citation>
    <scope>NUCLEOTIDE SEQUENCE [LARGE SCALE GENOMIC DNA]</scope>
    <source>
        <strain evidence="13 14">CBS 24483</strain>
    </source>
</reference>
<evidence type="ECO:0000256" key="1">
    <source>
        <dbReference type="ARBA" id="ARBA00004477"/>
    </source>
</evidence>
<gene>
    <name evidence="13" type="ORF">PG986_007466</name>
</gene>
<evidence type="ECO:0000256" key="5">
    <source>
        <dbReference type="ARBA" id="ARBA00022824"/>
    </source>
</evidence>
<organism evidence="13 14">
    <name type="scientific">Apiospora aurea</name>
    <dbReference type="NCBI Taxonomy" id="335848"/>
    <lineage>
        <taxon>Eukaryota</taxon>
        <taxon>Fungi</taxon>
        <taxon>Dikarya</taxon>
        <taxon>Ascomycota</taxon>
        <taxon>Pezizomycotina</taxon>
        <taxon>Sordariomycetes</taxon>
        <taxon>Xylariomycetidae</taxon>
        <taxon>Amphisphaeriales</taxon>
        <taxon>Apiosporaceae</taxon>
        <taxon>Apiospora</taxon>
    </lineage>
</organism>
<dbReference type="PANTHER" id="PTHR12560">
    <property type="entry name" value="LONGEVITY ASSURANCE FACTOR 1 LAG1"/>
    <property type="match status" value="1"/>
</dbReference>
<keyword evidence="3" id="KW-0808">Transferase</keyword>
<evidence type="ECO:0000256" key="10">
    <source>
        <dbReference type="SAM" id="MobiDB-lite"/>
    </source>
</evidence>
<evidence type="ECO:0000313" key="14">
    <source>
        <dbReference type="Proteomes" id="UP001391051"/>
    </source>
</evidence>
<feature type="transmembrane region" description="Helical" evidence="11">
    <location>
        <begin position="379"/>
        <end position="402"/>
    </location>
</feature>
<evidence type="ECO:0000256" key="11">
    <source>
        <dbReference type="SAM" id="Phobius"/>
    </source>
</evidence>
<evidence type="ECO:0000256" key="7">
    <source>
        <dbReference type="ARBA" id="ARBA00023136"/>
    </source>
</evidence>
<protein>
    <recommendedName>
        <fullName evidence="12">TLC domain-containing protein</fullName>
    </recommendedName>
</protein>
<comment type="similarity">
    <text evidence="2">Belongs to the sphingosine N-acyltransferase family.</text>
</comment>
<dbReference type="PROSITE" id="PS50922">
    <property type="entry name" value="TLC"/>
    <property type="match status" value="1"/>
</dbReference>
<evidence type="ECO:0000256" key="2">
    <source>
        <dbReference type="ARBA" id="ARBA00009808"/>
    </source>
</evidence>
<feature type="region of interest" description="Disordered" evidence="10">
    <location>
        <begin position="417"/>
        <end position="474"/>
    </location>
</feature>
<evidence type="ECO:0000313" key="13">
    <source>
        <dbReference type="EMBL" id="KAK7951738.1"/>
    </source>
</evidence>
<evidence type="ECO:0000256" key="6">
    <source>
        <dbReference type="ARBA" id="ARBA00022989"/>
    </source>
</evidence>
<feature type="transmembrane region" description="Helical" evidence="11">
    <location>
        <begin position="110"/>
        <end position="127"/>
    </location>
</feature>